<dbReference type="OMA" id="VELMAEW"/>
<dbReference type="eggNOG" id="ENOG502S07H">
    <property type="taxonomic scope" value="Eukaryota"/>
</dbReference>
<evidence type="ECO:0000313" key="2">
    <source>
        <dbReference type="EMBL" id="EON66277.1"/>
    </source>
</evidence>
<protein>
    <submittedName>
        <fullName evidence="2">Uncharacterized protein</fullName>
    </submittedName>
</protein>
<dbReference type="RefSeq" id="XP_007781594.1">
    <property type="nucleotide sequence ID" value="XM_007783404.1"/>
</dbReference>
<sequence length="105" mass="12127">MDARFASTYDPTVDVQPDPELDDDWDQALEALRDRQKWKQQGADRLLAAGFTMDEVRKWEKGGEKTEEDVRWAKKGEGREWDRGKVVEEGGEVELMAEWGRLKGT</sequence>
<dbReference type="AlphaFoldDB" id="R7YWJ4"/>
<feature type="region of interest" description="Disordered" evidence="1">
    <location>
        <begin position="1"/>
        <end position="21"/>
    </location>
</feature>
<gene>
    <name evidence="2" type="ORF">W97_05670</name>
</gene>
<evidence type="ECO:0000313" key="3">
    <source>
        <dbReference type="Proteomes" id="UP000016924"/>
    </source>
</evidence>
<evidence type="ECO:0000256" key="1">
    <source>
        <dbReference type="SAM" id="MobiDB-lite"/>
    </source>
</evidence>
<dbReference type="PANTHER" id="PTHR40132:SF1">
    <property type="entry name" value="PRE-MRNA-SPLICING FACTOR 38B"/>
    <property type="match status" value="1"/>
</dbReference>
<organism evidence="2 3">
    <name type="scientific">Coniosporium apollinis (strain CBS 100218)</name>
    <name type="common">Rock-inhabiting black yeast</name>
    <dbReference type="NCBI Taxonomy" id="1168221"/>
    <lineage>
        <taxon>Eukaryota</taxon>
        <taxon>Fungi</taxon>
        <taxon>Dikarya</taxon>
        <taxon>Ascomycota</taxon>
        <taxon>Pezizomycotina</taxon>
        <taxon>Dothideomycetes</taxon>
        <taxon>Dothideomycetes incertae sedis</taxon>
        <taxon>Coniosporium</taxon>
    </lineage>
</organism>
<dbReference type="PANTHER" id="PTHR40132">
    <property type="entry name" value="PRE-MRNA-SPLICING FACTOR 38B"/>
    <property type="match status" value="1"/>
</dbReference>
<dbReference type="Proteomes" id="UP000016924">
    <property type="component" value="Unassembled WGS sequence"/>
</dbReference>
<dbReference type="HOGENOM" id="CLU_177923_0_0_1"/>
<accession>R7YWJ4</accession>
<reference evidence="3" key="1">
    <citation type="submission" date="2012-06" db="EMBL/GenBank/DDBJ databases">
        <title>The genome sequence of Coniosporium apollinis CBS 100218.</title>
        <authorList>
            <consortium name="The Broad Institute Genome Sequencing Platform"/>
            <person name="Cuomo C."/>
            <person name="Gorbushina A."/>
            <person name="Noack S."/>
            <person name="Walker B."/>
            <person name="Young S.K."/>
            <person name="Zeng Q."/>
            <person name="Gargeya S."/>
            <person name="Fitzgerald M."/>
            <person name="Haas B."/>
            <person name="Abouelleil A."/>
            <person name="Alvarado L."/>
            <person name="Arachchi H.M."/>
            <person name="Berlin A.M."/>
            <person name="Chapman S.B."/>
            <person name="Goldberg J."/>
            <person name="Griggs A."/>
            <person name="Gujja S."/>
            <person name="Hansen M."/>
            <person name="Howarth C."/>
            <person name="Imamovic A."/>
            <person name="Larimer J."/>
            <person name="McCowan C."/>
            <person name="Montmayeur A."/>
            <person name="Murphy C."/>
            <person name="Neiman D."/>
            <person name="Pearson M."/>
            <person name="Priest M."/>
            <person name="Roberts A."/>
            <person name="Saif S."/>
            <person name="Shea T."/>
            <person name="Sisk P."/>
            <person name="Sykes S."/>
            <person name="Wortman J."/>
            <person name="Nusbaum C."/>
            <person name="Birren B."/>
        </authorList>
    </citation>
    <scope>NUCLEOTIDE SEQUENCE [LARGE SCALE GENOMIC DNA]</scope>
    <source>
        <strain evidence="3">CBS 100218</strain>
    </source>
</reference>
<name>R7YWJ4_CONA1</name>
<dbReference type="EMBL" id="JH767579">
    <property type="protein sequence ID" value="EON66277.1"/>
    <property type="molecule type" value="Genomic_DNA"/>
</dbReference>
<proteinExistence type="predicted"/>
<dbReference type="GeneID" id="19902981"/>
<dbReference type="OrthoDB" id="2431475at2759"/>
<keyword evidence="3" id="KW-1185">Reference proteome</keyword>
<dbReference type="STRING" id="1168221.R7YWJ4"/>